<evidence type="ECO:0000259" key="1">
    <source>
        <dbReference type="PROSITE" id="PS51502"/>
    </source>
</evidence>
<sequence length="213" mass="23918">MFNVVRVVHFDESASTADCAEYVDTVRIAAKELDTLGHFVAPTLPGVINGGNVLVHLRFPSAEIAARHIGDFDVTLRTPPAMYVDGVGYPASSAHRRPDEPHTVYRALLVRVDPDASVEAVEEFEGDLLKMPGYIPSIVAWRLSRVADSVGRTEWTHVWEQEFTDHDALMGQYLNHPVHWSIVDRWFDPECPEVIVRERVCHTFCAVDDIAIE</sequence>
<comment type="caution">
    <text evidence="2">The sequence shown here is derived from an EMBL/GenBank/DDBJ whole genome shotgun (WGS) entry which is preliminary data.</text>
</comment>
<dbReference type="RefSeq" id="WP_261379979.1">
    <property type="nucleotide sequence ID" value="NZ_VLJT01000028.1"/>
</dbReference>
<dbReference type="SMART" id="SM00886">
    <property type="entry name" value="Dabb"/>
    <property type="match status" value="1"/>
</dbReference>
<protein>
    <submittedName>
        <fullName evidence="2">Stress responsive alpha/beta barrel protein</fullName>
    </submittedName>
</protein>
<evidence type="ECO:0000313" key="2">
    <source>
        <dbReference type="EMBL" id="TWH15730.1"/>
    </source>
</evidence>
<dbReference type="SUPFAM" id="SSF54909">
    <property type="entry name" value="Dimeric alpha+beta barrel"/>
    <property type="match status" value="1"/>
</dbReference>
<dbReference type="InterPro" id="IPR013097">
    <property type="entry name" value="Dabb"/>
</dbReference>
<dbReference type="AlphaFoldDB" id="A0A562E1M2"/>
<dbReference type="PROSITE" id="PS51502">
    <property type="entry name" value="S_R_A_B_BARREL"/>
    <property type="match status" value="1"/>
</dbReference>
<dbReference type="InterPro" id="IPR011008">
    <property type="entry name" value="Dimeric_a/b-barrel"/>
</dbReference>
<organism evidence="2 3">
    <name type="scientific">Rhodococcus rhodochrous J45</name>
    <dbReference type="NCBI Taxonomy" id="935266"/>
    <lineage>
        <taxon>Bacteria</taxon>
        <taxon>Bacillati</taxon>
        <taxon>Actinomycetota</taxon>
        <taxon>Actinomycetes</taxon>
        <taxon>Mycobacteriales</taxon>
        <taxon>Nocardiaceae</taxon>
        <taxon>Rhodococcus</taxon>
    </lineage>
</organism>
<name>A0A562E1M2_RHORH</name>
<evidence type="ECO:0000313" key="3">
    <source>
        <dbReference type="Proteomes" id="UP000317573"/>
    </source>
</evidence>
<proteinExistence type="predicted"/>
<dbReference type="Gene3D" id="3.30.70.100">
    <property type="match status" value="1"/>
</dbReference>
<accession>A0A562E1M2</accession>
<dbReference type="EMBL" id="VLJT01000028">
    <property type="protein sequence ID" value="TWH15730.1"/>
    <property type="molecule type" value="Genomic_DNA"/>
</dbReference>
<dbReference type="Pfam" id="PF07876">
    <property type="entry name" value="Dabb"/>
    <property type="match status" value="1"/>
</dbReference>
<dbReference type="Proteomes" id="UP000317573">
    <property type="component" value="Unassembled WGS sequence"/>
</dbReference>
<gene>
    <name evidence="2" type="ORF">L618_000300003040</name>
</gene>
<feature type="domain" description="Stress-response A/B barrel" evidence="1">
    <location>
        <begin position="104"/>
        <end position="199"/>
    </location>
</feature>
<reference evidence="2 3" key="1">
    <citation type="submission" date="2019-07" db="EMBL/GenBank/DDBJ databases">
        <title>Genome sequencing of lignin-degrading bacterial isolates.</title>
        <authorList>
            <person name="Gladden J."/>
        </authorList>
    </citation>
    <scope>NUCLEOTIDE SEQUENCE [LARGE SCALE GENOMIC DNA]</scope>
    <source>
        <strain evidence="2 3">J45</strain>
    </source>
</reference>